<accession>U6B5F7</accession>
<dbReference type="EMBL" id="CP006604">
    <property type="protein sequence ID" value="AHA28185.1"/>
    <property type="molecule type" value="Genomic_DNA"/>
</dbReference>
<evidence type="ECO:0000313" key="2">
    <source>
        <dbReference type="Proteomes" id="UP000017862"/>
    </source>
</evidence>
<dbReference type="HOGENOM" id="CLU_035493_0_0_5"/>
<dbReference type="AlphaFoldDB" id="U6B5F7"/>
<organism evidence="1 2">
    <name type="scientific">Candidatus Liberibacter americanus str. Sao Paulo</name>
    <dbReference type="NCBI Taxonomy" id="1261131"/>
    <lineage>
        <taxon>Bacteria</taxon>
        <taxon>Pseudomonadati</taxon>
        <taxon>Pseudomonadota</taxon>
        <taxon>Alphaproteobacteria</taxon>
        <taxon>Hyphomicrobiales</taxon>
        <taxon>Rhizobiaceae</taxon>
        <taxon>Liberibacter</taxon>
    </lineage>
</organism>
<dbReference type="PIRSF" id="PIRSF035865">
    <property type="entry name" value="UCP035865"/>
    <property type="match status" value="1"/>
</dbReference>
<sequence>MGAIVSLQSFISWTKNANLQERIRAARIMGKTWCPQKFLDKEKDYLILAMMHLLDDPAPAVRLSLARSIALSNTVPRNIILALSEDHPDVSGTIILHSPILNDDDLIYLIRKGSDLTRVFIASRYKLSNYVAENLIENGQLYSVIALLENKSAFLSSSLLMSISERFCHVPDARSLLSSRSDLPLKARYLLMKSVSNDLCKSVIVNRFITSQRAKILSTESIMNGIIDMILNVDDMNSMRELVVILQHDKQLTPALLINALIIGAINFVSLVIENISGERIDRIRSILYTGGFNVVRALYESIGLESEVSVIFVEATMIIREMYANSINIDPLVISEKLIKIIQKKDIAGLSAKELYEIIERICLDANRKLIRSLASKSSRFIVAA</sequence>
<evidence type="ECO:0008006" key="3">
    <source>
        <dbReference type="Google" id="ProtNLM"/>
    </source>
</evidence>
<dbReference type="eggNOG" id="COG5330">
    <property type="taxonomic scope" value="Bacteria"/>
</dbReference>
<dbReference type="PATRIC" id="fig|1261131.3.peg.816"/>
<evidence type="ECO:0000313" key="1">
    <source>
        <dbReference type="EMBL" id="AHA28185.1"/>
    </source>
</evidence>
<dbReference type="STRING" id="1261131.lam_846"/>
<proteinExistence type="predicted"/>
<gene>
    <name evidence="1" type="ORF">lam_846</name>
</gene>
<dbReference type="InterPro" id="IPR014598">
    <property type="entry name" value="UCP035865"/>
</dbReference>
<dbReference type="Proteomes" id="UP000017862">
    <property type="component" value="Chromosome"/>
</dbReference>
<reference evidence="1 2" key="1">
    <citation type="journal article" date="2014" name="Mol. Plant Microbe Interact.">
        <title>The complete genome sequence of Candidatus Liberibacter americanus, associated with citrus Huanglongbing.</title>
        <authorList>
            <person name="Wulff N.A."/>
            <person name="Zhang S."/>
            <person name="Setubal J.C."/>
            <person name="Almeida N.F."/>
            <person name="Martins E.C."/>
            <person name="Harakava R."/>
            <person name="Kumar D."/>
            <person name="Rangel L.T."/>
            <person name="Foissac X."/>
            <person name="Bove J."/>
            <person name="Gabriel D.W."/>
        </authorList>
    </citation>
    <scope>NUCLEOTIDE SEQUENCE [LARGE SCALE GENOMIC DNA]</scope>
    <source>
        <strain evidence="1 2">Sao Paulo</strain>
    </source>
</reference>
<dbReference type="Pfam" id="PF10098">
    <property type="entry name" value="DUF2336"/>
    <property type="match status" value="1"/>
</dbReference>
<dbReference type="KEGG" id="lar:lam_846"/>
<keyword evidence="2" id="KW-1185">Reference proteome</keyword>
<name>U6B5F7_9HYPH</name>
<protein>
    <recommendedName>
        <fullName evidence="3">DUF2336 domain-containing protein</fullName>
    </recommendedName>
</protein>
<dbReference type="InterPro" id="IPR019285">
    <property type="entry name" value="DUF2336"/>
</dbReference>